<keyword evidence="1" id="KW-0472">Membrane</keyword>
<protein>
    <submittedName>
        <fullName evidence="2">Uncharacterized protein</fullName>
    </submittedName>
</protein>
<proteinExistence type="predicted"/>
<keyword evidence="3" id="KW-1185">Reference proteome</keyword>
<feature type="transmembrane region" description="Helical" evidence="1">
    <location>
        <begin position="6"/>
        <end position="28"/>
    </location>
</feature>
<keyword evidence="1" id="KW-1133">Transmembrane helix</keyword>
<feature type="transmembrane region" description="Helical" evidence="1">
    <location>
        <begin position="201"/>
        <end position="223"/>
    </location>
</feature>
<dbReference type="RefSeq" id="WP_343842935.1">
    <property type="nucleotide sequence ID" value="NZ_BAAADO010000007.1"/>
</dbReference>
<feature type="transmembrane region" description="Helical" evidence="1">
    <location>
        <begin position="129"/>
        <end position="149"/>
    </location>
</feature>
<evidence type="ECO:0000313" key="2">
    <source>
        <dbReference type="EMBL" id="GAA0500987.1"/>
    </source>
</evidence>
<name>A0ABN1BN49_9BACI</name>
<dbReference type="EMBL" id="BAAADO010000007">
    <property type="protein sequence ID" value="GAA0500987.1"/>
    <property type="molecule type" value="Genomic_DNA"/>
</dbReference>
<feature type="transmembrane region" description="Helical" evidence="1">
    <location>
        <begin position="60"/>
        <end position="80"/>
    </location>
</feature>
<feature type="transmembrane region" description="Helical" evidence="1">
    <location>
        <begin position="175"/>
        <end position="195"/>
    </location>
</feature>
<dbReference type="Proteomes" id="UP001500880">
    <property type="component" value="Unassembled WGS sequence"/>
</dbReference>
<evidence type="ECO:0000313" key="3">
    <source>
        <dbReference type="Proteomes" id="UP001500880"/>
    </source>
</evidence>
<sequence>MISFLFILEFLFGAVEAFATLLLSITLFRIPFRSIYFRLLLTSFVISGISLLFYNVWNLSFYLGEIVNHSVSILFFFLLVHLKLWESFMVTIAGYLSASIIQSPVYTLLNQLEIINSDLVSATLTSFTSLMTMQFLYAIIVFHLSILFYRYRLGFTLFSEAGLLQNSHPSKKMKMSISIGITLLMTGFASHFAVMNRVSTAHTWMILLAVIASLLSLGFIYLINREHLNDEYEKINHHFH</sequence>
<feature type="transmembrane region" description="Helical" evidence="1">
    <location>
        <begin position="87"/>
        <end position="109"/>
    </location>
</feature>
<evidence type="ECO:0000256" key="1">
    <source>
        <dbReference type="SAM" id="Phobius"/>
    </source>
</evidence>
<feature type="transmembrane region" description="Helical" evidence="1">
    <location>
        <begin position="35"/>
        <end position="54"/>
    </location>
</feature>
<comment type="caution">
    <text evidence="2">The sequence shown here is derived from an EMBL/GenBank/DDBJ whole genome shotgun (WGS) entry which is preliminary data.</text>
</comment>
<organism evidence="2 3">
    <name type="scientific">Salinibacillus aidingensis</name>
    <dbReference type="NCBI Taxonomy" id="237684"/>
    <lineage>
        <taxon>Bacteria</taxon>
        <taxon>Bacillati</taxon>
        <taxon>Bacillota</taxon>
        <taxon>Bacilli</taxon>
        <taxon>Bacillales</taxon>
        <taxon>Bacillaceae</taxon>
        <taxon>Salinibacillus</taxon>
    </lineage>
</organism>
<gene>
    <name evidence="2" type="ORF">GCM10008986_30460</name>
</gene>
<accession>A0ABN1BN49</accession>
<reference evidence="2 3" key="1">
    <citation type="journal article" date="2019" name="Int. J. Syst. Evol. Microbiol.">
        <title>The Global Catalogue of Microorganisms (GCM) 10K type strain sequencing project: providing services to taxonomists for standard genome sequencing and annotation.</title>
        <authorList>
            <consortium name="The Broad Institute Genomics Platform"/>
            <consortium name="The Broad Institute Genome Sequencing Center for Infectious Disease"/>
            <person name="Wu L."/>
            <person name="Ma J."/>
        </authorList>
    </citation>
    <scope>NUCLEOTIDE SEQUENCE [LARGE SCALE GENOMIC DNA]</scope>
    <source>
        <strain evidence="2 3">JCM 12389</strain>
    </source>
</reference>
<keyword evidence="1" id="KW-0812">Transmembrane</keyword>